<dbReference type="InterPro" id="IPR005320">
    <property type="entry name" value="Peptidase_S51"/>
</dbReference>
<dbReference type="NCBIfam" id="TIGR02069">
    <property type="entry name" value="cyanophycinase"/>
    <property type="match status" value="1"/>
</dbReference>
<evidence type="ECO:0000256" key="5">
    <source>
        <dbReference type="ARBA" id="ARBA00015719"/>
    </source>
</evidence>
<evidence type="ECO:0000256" key="3">
    <source>
        <dbReference type="ARBA" id="ARBA00006534"/>
    </source>
</evidence>
<keyword evidence="10" id="KW-1185">Reference proteome</keyword>
<sequence length="288" mass="31106">MKKTIIIVLCILGFITCNETKNQSAGVGREQAKGKLFVIGGGKRPEAMIKRLVQESSVSDGGYLIILPMSSAEPDSSVYYARKQFDALGLQDKVFGMNIHGDSVSEAQIDSLKKAALIYISGGDQNRFMSAIEGSQIQSAIQEAYHSGATIAGTSAGAAMMSEVMITGDERRYPEYSSTFQNIESDNIVTDQGLGLIKSAIIDQHFVKRSRYNRLLSAAIEYPALLGIGIDESTAVLVSGDSAEVVGESQVVLFRNQGEKPSENGSKIGIRDLRVDILLPGEKFSLKR</sequence>
<comment type="catalytic activity">
    <reaction evidence="1">
        <text>[L-4-(L-arginin-2-N-yl)aspartate](n) + H2O = [L-4-(L-arginin-2-N-yl)aspartate](n-1) + L-4-(L-arginin-2-N-yl)aspartate</text>
        <dbReference type="Rhea" id="RHEA:12845"/>
        <dbReference type="Rhea" id="RHEA-COMP:13728"/>
        <dbReference type="Rhea" id="RHEA-COMP:13734"/>
        <dbReference type="ChEBI" id="CHEBI:15377"/>
        <dbReference type="ChEBI" id="CHEBI:137986"/>
        <dbReference type="ChEBI" id="CHEBI:137991"/>
        <dbReference type="EC" id="3.4.15.6"/>
    </reaction>
</comment>
<organism evidence="9 10">
    <name type="scientific">Reichenbachiella ulvae</name>
    <dbReference type="NCBI Taxonomy" id="2980104"/>
    <lineage>
        <taxon>Bacteria</taxon>
        <taxon>Pseudomonadati</taxon>
        <taxon>Bacteroidota</taxon>
        <taxon>Cytophagia</taxon>
        <taxon>Cytophagales</taxon>
        <taxon>Reichenbachiellaceae</taxon>
        <taxon>Reichenbachiella</taxon>
    </lineage>
</organism>
<keyword evidence="8" id="KW-0720">Serine protease</keyword>
<dbReference type="RefSeq" id="WP_264136092.1">
    <property type="nucleotide sequence ID" value="NZ_JAOYOD010000001.1"/>
</dbReference>
<dbReference type="InterPro" id="IPR029062">
    <property type="entry name" value="Class_I_gatase-like"/>
</dbReference>
<proteinExistence type="inferred from homology"/>
<dbReference type="Pfam" id="PF03575">
    <property type="entry name" value="Peptidase_S51"/>
    <property type="match status" value="1"/>
</dbReference>
<comment type="function">
    <text evidence="2">Exopeptidase that catalyzes the hydrolytic cleavage of multi-L-arginyl-poly-L-aspartic acid (cyanophycin; a water-insoluble reserve polymer) into aspartate-arginine dipeptides.</text>
</comment>
<evidence type="ECO:0000313" key="9">
    <source>
        <dbReference type="EMBL" id="MCV9385301.1"/>
    </source>
</evidence>
<evidence type="ECO:0000256" key="1">
    <source>
        <dbReference type="ARBA" id="ARBA00001092"/>
    </source>
</evidence>
<dbReference type="EMBL" id="JAOYOD010000001">
    <property type="protein sequence ID" value="MCV9385301.1"/>
    <property type="molecule type" value="Genomic_DNA"/>
</dbReference>
<dbReference type="GO" id="GO:0004180">
    <property type="term" value="F:carboxypeptidase activity"/>
    <property type="evidence" value="ECO:0007669"/>
    <property type="project" value="UniProtKB-KW"/>
</dbReference>
<dbReference type="InterPro" id="IPR011811">
    <property type="entry name" value="Peptidase_S51_cyanophycinase"/>
</dbReference>
<keyword evidence="9" id="KW-0121">Carboxypeptidase</keyword>
<evidence type="ECO:0000256" key="8">
    <source>
        <dbReference type="ARBA" id="ARBA00022825"/>
    </source>
</evidence>
<reference evidence="9 10" key="1">
    <citation type="submission" date="2022-10" db="EMBL/GenBank/DDBJ databases">
        <title>Comparative genomics and taxonomic characterization of three novel marine species of genus Reichenbachiella exhibiting antioxidant and polysaccharide degradation activities.</title>
        <authorList>
            <person name="Muhammad N."/>
            <person name="Lee Y.-J."/>
            <person name="Ko J."/>
            <person name="Kim S.-G."/>
        </authorList>
    </citation>
    <scope>NUCLEOTIDE SEQUENCE [LARGE SCALE GENOMIC DNA]</scope>
    <source>
        <strain evidence="9 10">ABR2-5</strain>
    </source>
</reference>
<dbReference type="SUPFAM" id="SSF52317">
    <property type="entry name" value="Class I glutamine amidotransferase-like"/>
    <property type="match status" value="1"/>
</dbReference>
<evidence type="ECO:0000256" key="2">
    <source>
        <dbReference type="ARBA" id="ARBA00002039"/>
    </source>
</evidence>
<dbReference type="PANTHER" id="PTHR36175:SF1">
    <property type="entry name" value="CYANOPHYCINASE"/>
    <property type="match status" value="1"/>
</dbReference>
<evidence type="ECO:0000256" key="6">
    <source>
        <dbReference type="ARBA" id="ARBA00022670"/>
    </source>
</evidence>
<dbReference type="Gene3D" id="3.40.50.880">
    <property type="match status" value="1"/>
</dbReference>
<accession>A0ABT3CNI1</accession>
<comment type="caution">
    <text evidence="9">The sequence shown here is derived from an EMBL/GenBank/DDBJ whole genome shotgun (WGS) entry which is preliminary data.</text>
</comment>
<keyword evidence="6" id="KW-0645">Protease</keyword>
<gene>
    <name evidence="9" type="ORF">N7U62_01430</name>
</gene>
<evidence type="ECO:0000313" key="10">
    <source>
        <dbReference type="Proteomes" id="UP001300692"/>
    </source>
</evidence>
<evidence type="ECO:0000256" key="7">
    <source>
        <dbReference type="ARBA" id="ARBA00022801"/>
    </source>
</evidence>
<dbReference type="Proteomes" id="UP001300692">
    <property type="component" value="Unassembled WGS sequence"/>
</dbReference>
<name>A0ABT3CNI1_9BACT</name>
<protein>
    <recommendedName>
        <fullName evidence="5">Cyanophycinase</fullName>
        <ecNumber evidence="4">3.4.15.6</ecNumber>
    </recommendedName>
</protein>
<evidence type="ECO:0000256" key="4">
    <source>
        <dbReference type="ARBA" id="ARBA00013115"/>
    </source>
</evidence>
<comment type="similarity">
    <text evidence="3">Belongs to the peptidase S51 family.</text>
</comment>
<dbReference type="CDD" id="cd03145">
    <property type="entry name" value="GAT1_cyanophycinase"/>
    <property type="match status" value="1"/>
</dbReference>
<dbReference type="PANTHER" id="PTHR36175">
    <property type="entry name" value="CYANOPHYCINASE"/>
    <property type="match status" value="1"/>
</dbReference>
<keyword evidence="7 9" id="KW-0378">Hydrolase</keyword>
<dbReference type="EC" id="3.4.15.6" evidence="4"/>
<dbReference type="GO" id="GO:0008241">
    <property type="term" value="F:peptidyl-dipeptidase activity"/>
    <property type="evidence" value="ECO:0007669"/>
    <property type="project" value="UniProtKB-EC"/>
</dbReference>